<dbReference type="InterPro" id="IPR029063">
    <property type="entry name" value="SAM-dependent_MTases_sf"/>
</dbReference>
<feature type="active site" evidence="2">
    <location>
        <position position="293"/>
    </location>
</feature>
<name>A0A318N1V8_9PROT</name>
<keyword evidence="2" id="KW-0479">Metal-binding</keyword>
<gene>
    <name evidence="2 4" type="primary">bioD</name>
    <name evidence="4" type="ORF">DK869_00420</name>
</gene>
<feature type="binding site" evidence="2">
    <location>
        <position position="363"/>
    </location>
    <ligand>
        <name>Mg(2+)</name>
        <dbReference type="ChEBI" id="CHEBI:18420"/>
    </ligand>
</feature>
<feature type="binding site" evidence="2">
    <location>
        <begin position="363"/>
        <end position="366"/>
    </location>
    <ligand>
        <name>ATP</name>
        <dbReference type="ChEBI" id="CHEBI:30616"/>
    </ligand>
</feature>
<comment type="caution">
    <text evidence="2">Lacks conserved residue(s) required for the propagation of feature annotation.</text>
</comment>
<dbReference type="InterPro" id="IPR027417">
    <property type="entry name" value="P-loop_NTPase"/>
</dbReference>
<feature type="domain" description="Methyltransferase type 12" evidence="3">
    <location>
        <begin position="54"/>
        <end position="148"/>
    </location>
</feature>
<dbReference type="InterPro" id="IPR004472">
    <property type="entry name" value="DTB_synth_BioD"/>
</dbReference>
<dbReference type="OrthoDB" id="9802097at2"/>
<dbReference type="EMBL" id="QGLT01000001">
    <property type="protein sequence ID" value="PXZ01513.1"/>
    <property type="molecule type" value="Genomic_DNA"/>
</dbReference>
<dbReference type="Pfam" id="PF08242">
    <property type="entry name" value="Methyltransf_12"/>
    <property type="match status" value="1"/>
</dbReference>
<evidence type="ECO:0000313" key="4">
    <source>
        <dbReference type="EMBL" id="PXZ01513.1"/>
    </source>
</evidence>
<proteinExistence type="inferred from homology"/>
<feature type="binding site" evidence="2">
    <location>
        <position position="297"/>
    </location>
    <ligand>
        <name>substrate</name>
    </ligand>
</feature>
<keyword evidence="2" id="KW-0460">Magnesium</keyword>
<dbReference type="GO" id="GO:0005524">
    <property type="term" value="F:ATP binding"/>
    <property type="evidence" value="ECO:0007669"/>
    <property type="project" value="UniProtKB-UniRule"/>
</dbReference>
<comment type="subcellular location">
    <subcellularLocation>
        <location evidence="2">Cytoplasm</location>
    </subcellularLocation>
</comment>
<keyword evidence="2" id="KW-0436">Ligase</keyword>
<keyword evidence="1 2" id="KW-0093">Biotin biosynthesis</keyword>
<dbReference type="SUPFAM" id="SSF52540">
    <property type="entry name" value="P-loop containing nucleoside triphosphate hydrolases"/>
    <property type="match status" value="1"/>
</dbReference>
<reference evidence="4 5" key="1">
    <citation type="submission" date="2018-05" db="EMBL/GenBank/DDBJ databases">
        <title>Reference genomes for bee gut microbiota database.</title>
        <authorList>
            <person name="Ellegaard K.M."/>
        </authorList>
    </citation>
    <scope>NUCLEOTIDE SEQUENCE [LARGE SCALE GENOMIC DNA]</scope>
    <source>
        <strain evidence="4 5">ESL0284</strain>
    </source>
</reference>
<comment type="caution">
    <text evidence="4">The sequence shown here is derived from an EMBL/GenBank/DDBJ whole genome shotgun (WGS) entry which is preliminary data.</text>
</comment>
<comment type="pathway">
    <text evidence="2">Cofactor biosynthesis; biotin biosynthesis; biotin from 7,8-diaminononanoate: step 1/2.</text>
</comment>
<keyword evidence="5" id="KW-1185">Reference proteome</keyword>
<comment type="cofactor">
    <cofactor evidence="2">
        <name>Mg(2+)</name>
        <dbReference type="ChEBI" id="CHEBI:18420"/>
    </cofactor>
</comment>
<dbReference type="HAMAP" id="MF_00336">
    <property type="entry name" value="BioD"/>
    <property type="match status" value="1"/>
</dbReference>
<evidence type="ECO:0000259" key="3">
    <source>
        <dbReference type="Pfam" id="PF08242"/>
    </source>
</evidence>
<evidence type="ECO:0000256" key="2">
    <source>
        <dbReference type="HAMAP-Rule" id="MF_00336"/>
    </source>
</evidence>
<evidence type="ECO:0000256" key="1">
    <source>
        <dbReference type="ARBA" id="ARBA00022756"/>
    </source>
</evidence>
<dbReference type="RefSeq" id="WP_110438032.1">
    <property type="nucleotide sequence ID" value="NZ_CP046393.1"/>
</dbReference>
<keyword evidence="2" id="KW-0963">Cytoplasm</keyword>
<comment type="catalytic activity">
    <reaction evidence="2">
        <text>(7R,8S)-7,8-diammoniononanoate + CO2 + ATP = (4R,5S)-dethiobiotin + ADP + phosphate + 3 H(+)</text>
        <dbReference type="Rhea" id="RHEA:15805"/>
        <dbReference type="ChEBI" id="CHEBI:15378"/>
        <dbReference type="ChEBI" id="CHEBI:16526"/>
        <dbReference type="ChEBI" id="CHEBI:30616"/>
        <dbReference type="ChEBI" id="CHEBI:43474"/>
        <dbReference type="ChEBI" id="CHEBI:149469"/>
        <dbReference type="ChEBI" id="CHEBI:149473"/>
        <dbReference type="ChEBI" id="CHEBI:456216"/>
        <dbReference type="EC" id="6.3.3.3"/>
    </reaction>
</comment>
<dbReference type="InterPro" id="IPR013217">
    <property type="entry name" value="Methyltransf_12"/>
</dbReference>
<dbReference type="AlphaFoldDB" id="A0A318N1V8"/>
<feature type="binding site" evidence="2">
    <location>
        <begin position="273"/>
        <end position="278"/>
    </location>
    <ligand>
        <name>ATP</name>
        <dbReference type="ChEBI" id="CHEBI:30616"/>
    </ligand>
</feature>
<dbReference type="GO" id="GO:0009102">
    <property type="term" value="P:biotin biosynthetic process"/>
    <property type="evidence" value="ECO:0007669"/>
    <property type="project" value="UniProtKB-UniRule"/>
</dbReference>
<feature type="binding site" evidence="2">
    <location>
        <position position="277"/>
    </location>
    <ligand>
        <name>Mg(2+)</name>
        <dbReference type="ChEBI" id="CHEBI:18420"/>
    </ligand>
</feature>
<dbReference type="PANTHER" id="PTHR43210:SF5">
    <property type="entry name" value="DETHIOBIOTIN SYNTHETASE"/>
    <property type="match status" value="1"/>
</dbReference>
<dbReference type="GO" id="GO:0000287">
    <property type="term" value="F:magnesium ion binding"/>
    <property type="evidence" value="ECO:0007669"/>
    <property type="project" value="UniProtKB-UniRule"/>
</dbReference>
<dbReference type="CDD" id="cd02440">
    <property type="entry name" value="AdoMet_MTases"/>
    <property type="match status" value="1"/>
</dbReference>
<dbReference type="Gene3D" id="3.40.50.150">
    <property type="entry name" value="Vaccinia Virus protein VP39"/>
    <property type="match status" value="1"/>
</dbReference>
<dbReference type="Gene3D" id="3.40.50.300">
    <property type="entry name" value="P-loop containing nucleotide triphosphate hydrolases"/>
    <property type="match status" value="1"/>
</dbReference>
<protein>
    <recommendedName>
        <fullName evidence="2">ATP-dependent dethiobiotin synthetase BioD</fullName>
        <ecNumber evidence="2">6.3.3.3</ecNumber>
    </recommendedName>
    <alternativeName>
        <fullName evidence="2">DTB synthetase</fullName>
        <shortName evidence="2">DTBS</shortName>
    </alternativeName>
    <alternativeName>
        <fullName evidence="2">Dethiobiotin synthase</fullName>
    </alternativeName>
</protein>
<dbReference type="PANTHER" id="PTHR43210">
    <property type="entry name" value="DETHIOBIOTIN SYNTHETASE"/>
    <property type="match status" value="1"/>
</dbReference>
<sequence>MSRNYKEKIIKAFDQADQYEKFASIQKIVAKKLSDCIRKQFRTSVDRKEKISILEIGCGTGLLTQYLIDFFPDAHFVLTDISPEMLNRAKNKFKNHKYDLTFKLMDGEYPELDEKYDLICSSLTFQWFDNVASAIRTLTNYLKQNGYLICSTLTFETFKEWRSIYNDNDFTCNLQTYPSIESIQSVWPETGTGHWETDEIIVQIDTAIDFFKGLRSIGASVPLEISKPLKLSQFKKVLSDFSKNYNYCSYHIAYGVFRKFSAKGFFVTGTDTDIGKTLISACLTKLLNAVYWKPIQTGLNCDIGDTNTVCYLAELSETQYLSPIIKLQAPLSPEDAARLENRELSLDHVNVSDLKQENKYIVEGAGGIFVPINDHLFIIDLIEKINLPVIIVARTILGTLNHTLMTIEALRNRNIKISGVILNGPLNEDCKNSIISHGKVKILGQVPFLSNVNPDNLSTLCGCISIPEEMV</sequence>
<dbReference type="NCBIfam" id="TIGR00347">
    <property type="entry name" value="bioD"/>
    <property type="match status" value="1"/>
</dbReference>
<keyword evidence="2" id="KW-0067">ATP-binding</keyword>
<keyword evidence="2" id="KW-0547">Nucleotide-binding</keyword>
<dbReference type="GO" id="GO:0004141">
    <property type="term" value="F:dethiobiotin synthase activity"/>
    <property type="evidence" value="ECO:0007669"/>
    <property type="project" value="UniProtKB-UniRule"/>
</dbReference>
<dbReference type="Pfam" id="PF13500">
    <property type="entry name" value="AAA_26"/>
    <property type="match status" value="1"/>
</dbReference>
<comment type="function">
    <text evidence="2">Catalyzes a mechanistically unusual reaction, the ATP-dependent insertion of CO2 between the N7 and N8 nitrogen atoms of 7,8-diaminopelargonic acid (DAPA, also called 7,8-diammoniononanoate) to form a ureido ring.</text>
</comment>
<comment type="similarity">
    <text evidence="2">Belongs to the dethiobiotin synthetase family.</text>
</comment>
<dbReference type="UniPathway" id="UPA00078">
    <property type="reaction ID" value="UER00161"/>
</dbReference>
<dbReference type="CDD" id="cd03109">
    <property type="entry name" value="DTBS"/>
    <property type="match status" value="1"/>
</dbReference>
<feature type="binding site" evidence="2">
    <location>
        <begin position="447"/>
        <end position="449"/>
    </location>
    <ligand>
        <name>ATP</name>
        <dbReference type="ChEBI" id="CHEBI:30616"/>
    </ligand>
</feature>
<dbReference type="SUPFAM" id="SSF53335">
    <property type="entry name" value="S-adenosyl-L-methionine-dependent methyltransferases"/>
    <property type="match status" value="1"/>
</dbReference>
<comment type="subunit">
    <text evidence="2">Homodimer.</text>
</comment>
<dbReference type="Proteomes" id="UP000247565">
    <property type="component" value="Unassembled WGS sequence"/>
</dbReference>
<dbReference type="EC" id="6.3.3.3" evidence="2"/>
<organism evidence="4 5">
    <name type="scientific">Commensalibacter melissae</name>
    <dbReference type="NCBI Taxonomy" id="2070537"/>
    <lineage>
        <taxon>Bacteria</taxon>
        <taxon>Pseudomonadati</taxon>
        <taxon>Pseudomonadota</taxon>
        <taxon>Alphaproteobacteria</taxon>
        <taxon>Acetobacterales</taxon>
        <taxon>Acetobacteraceae</taxon>
    </lineage>
</organism>
<dbReference type="GO" id="GO:0005829">
    <property type="term" value="C:cytosol"/>
    <property type="evidence" value="ECO:0007669"/>
    <property type="project" value="TreeGrafter"/>
</dbReference>
<accession>A0A318N1V8</accession>
<evidence type="ECO:0000313" key="5">
    <source>
        <dbReference type="Proteomes" id="UP000247565"/>
    </source>
</evidence>